<dbReference type="Gene3D" id="3.40.50.150">
    <property type="entry name" value="Vaccinia Virus protein VP39"/>
    <property type="match status" value="1"/>
</dbReference>
<dbReference type="SUPFAM" id="SSF53335">
    <property type="entry name" value="S-adenosyl-L-methionine-dependent methyltransferases"/>
    <property type="match status" value="1"/>
</dbReference>
<dbReference type="Proteomes" id="UP000744769">
    <property type="component" value="Unassembled WGS sequence"/>
</dbReference>
<evidence type="ECO:0000313" key="2">
    <source>
        <dbReference type="Proteomes" id="UP000744769"/>
    </source>
</evidence>
<protein>
    <submittedName>
        <fullName evidence="1">Class I SAM-dependent methyltransferase</fullName>
    </submittedName>
</protein>
<sequence>MCGGPVADLRLAPGCTLDRCTACGHLARDLTRAPARHRDLAYGGEPTLDRIRLDLTYRAMRRYAEPRSVFEIGYGSGSMLRRFLDGGATVAGADPDQLQIGVDEKVRREGTLHEGPVESLDPAGVDADLVYGIHVLEHVADPVRTMRVARDLLAPGGMVQFLTPAGDSDGIQLYRDGWWMLEDPTHVRFFTAASLARAAEDAGLIRVRVLRPVLDSLVTDAASVARRLSPRDRPRGVLSSRAVLGAGLASAPVVLGARLARPRLRPTLHLVAERPR</sequence>
<gene>
    <name evidence="1" type="ORF">G9U51_04015</name>
</gene>
<proteinExistence type="predicted"/>
<dbReference type="GO" id="GO:0008168">
    <property type="term" value="F:methyltransferase activity"/>
    <property type="evidence" value="ECO:0007669"/>
    <property type="project" value="UniProtKB-KW"/>
</dbReference>
<dbReference type="Pfam" id="PF13489">
    <property type="entry name" value="Methyltransf_23"/>
    <property type="match status" value="1"/>
</dbReference>
<dbReference type="EMBL" id="JAAOIV010000002">
    <property type="protein sequence ID" value="NHN54951.1"/>
    <property type="molecule type" value="Genomic_DNA"/>
</dbReference>
<keyword evidence="2" id="KW-1185">Reference proteome</keyword>
<dbReference type="AlphaFoldDB" id="A0A967AXR8"/>
<accession>A0A967AXR8</accession>
<comment type="caution">
    <text evidence="1">The sequence shown here is derived from an EMBL/GenBank/DDBJ whole genome shotgun (WGS) entry which is preliminary data.</text>
</comment>
<name>A0A967AXR8_9MICO</name>
<evidence type="ECO:0000313" key="1">
    <source>
        <dbReference type="EMBL" id="NHN54951.1"/>
    </source>
</evidence>
<dbReference type="InterPro" id="IPR029063">
    <property type="entry name" value="SAM-dependent_MTases_sf"/>
</dbReference>
<keyword evidence="1" id="KW-0808">Transferase</keyword>
<dbReference type="GO" id="GO:0032259">
    <property type="term" value="P:methylation"/>
    <property type="evidence" value="ECO:0007669"/>
    <property type="project" value="UniProtKB-KW"/>
</dbReference>
<organism evidence="1 2">
    <name type="scientific">Metallococcus carri</name>
    <dbReference type="NCBI Taxonomy" id="1656884"/>
    <lineage>
        <taxon>Bacteria</taxon>
        <taxon>Bacillati</taxon>
        <taxon>Actinomycetota</taxon>
        <taxon>Actinomycetes</taxon>
        <taxon>Micrococcales</taxon>
        <taxon>Dermacoccaceae</taxon>
        <taxon>Metallococcus</taxon>
    </lineage>
</organism>
<keyword evidence="1" id="KW-0489">Methyltransferase</keyword>
<reference evidence="1" key="1">
    <citation type="submission" date="2020-03" db="EMBL/GenBank/DDBJ databases">
        <title>Draft sequencing of Calidifontibacter sp. DB0510.</title>
        <authorList>
            <person name="Kim D.-U."/>
        </authorList>
    </citation>
    <scope>NUCLEOTIDE SEQUENCE</scope>
    <source>
        <strain evidence="1">DB0510</strain>
    </source>
</reference>